<keyword evidence="4" id="KW-0548">Nucleotidyltransferase</keyword>
<proteinExistence type="inferred from homology"/>
<keyword evidence="6" id="KW-0594">Phospholipid biosynthesis</keyword>
<comment type="similarity">
    <text evidence="1">Belongs to the cytidylyltransferase family.</text>
</comment>
<evidence type="ECO:0000256" key="6">
    <source>
        <dbReference type="ARBA" id="ARBA00023209"/>
    </source>
</evidence>
<accession>A0A821WFL0</accession>
<dbReference type="Proteomes" id="UP000663873">
    <property type="component" value="Unassembled WGS sequence"/>
</dbReference>
<comment type="caution">
    <text evidence="9">The sequence shown here is derived from an EMBL/GenBank/DDBJ whole genome shotgun (WGS) entry which is preliminary data.</text>
</comment>
<feature type="non-terminal residue" evidence="9">
    <location>
        <position position="1"/>
    </location>
</feature>
<evidence type="ECO:0000256" key="2">
    <source>
        <dbReference type="ARBA" id="ARBA00022516"/>
    </source>
</evidence>
<dbReference type="SUPFAM" id="SSF52374">
    <property type="entry name" value="Nucleotidylyl transferase"/>
    <property type="match status" value="1"/>
</dbReference>
<dbReference type="GO" id="GO:0006646">
    <property type="term" value="P:phosphatidylethanolamine biosynthetic process"/>
    <property type="evidence" value="ECO:0007669"/>
    <property type="project" value="InterPro"/>
</dbReference>
<keyword evidence="7" id="KW-1208">Phospholipid metabolism</keyword>
<dbReference type="Gene3D" id="3.40.50.620">
    <property type="entry name" value="HUPs"/>
    <property type="match status" value="1"/>
</dbReference>
<dbReference type="GO" id="GO:0005737">
    <property type="term" value="C:cytoplasm"/>
    <property type="evidence" value="ECO:0007669"/>
    <property type="project" value="TreeGrafter"/>
</dbReference>
<evidence type="ECO:0000256" key="8">
    <source>
        <dbReference type="ARBA" id="ARBA00025707"/>
    </source>
</evidence>
<protein>
    <recommendedName>
        <fullName evidence="11">Ethanolamine-phosphate cytidylyltransferase</fullName>
    </recommendedName>
</protein>
<reference evidence="9" key="1">
    <citation type="submission" date="2021-02" db="EMBL/GenBank/DDBJ databases">
        <authorList>
            <person name="Nowell W R."/>
        </authorList>
    </citation>
    <scope>NUCLEOTIDE SEQUENCE</scope>
</reference>
<keyword evidence="2" id="KW-0444">Lipid biosynthesis</keyword>
<feature type="non-terminal residue" evidence="9">
    <location>
        <position position="63"/>
    </location>
</feature>
<evidence type="ECO:0000313" key="9">
    <source>
        <dbReference type="EMBL" id="CAF4921989.1"/>
    </source>
</evidence>
<dbReference type="InterPro" id="IPR014729">
    <property type="entry name" value="Rossmann-like_a/b/a_fold"/>
</dbReference>
<evidence type="ECO:0000313" key="10">
    <source>
        <dbReference type="Proteomes" id="UP000663873"/>
    </source>
</evidence>
<name>A0A821WFL0_9BILA</name>
<dbReference type="GO" id="GO:0004306">
    <property type="term" value="F:ethanolamine-phosphate cytidylyltransferase activity"/>
    <property type="evidence" value="ECO:0007669"/>
    <property type="project" value="InterPro"/>
</dbReference>
<evidence type="ECO:0000256" key="5">
    <source>
        <dbReference type="ARBA" id="ARBA00023098"/>
    </source>
</evidence>
<evidence type="ECO:0008006" key="11">
    <source>
        <dbReference type="Google" id="ProtNLM"/>
    </source>
</evidence>
<sequence>SLCKESVSPWTGASQFLATTNKIIQFSNAREPKPGDKVIYTAGAFDLFHVGHVDFLRKVKALG</sequence>
<dbReference type="AlphaFoldDB" id="A0A821WFL0"/>
<evidence type="ECO:0000256" key="4">
    <source>
        <dbReference type="ARBA" id="ARBA00022695"/>
    </source>
</evidence>
<evidence type="ECO:0000256" key="3">
    <source>
        <dbReference type="ARBA" id="ARBA00022679"/>
    </source>
</evidence>
<organism evidence="9 10">
    <name type="scientific">Rotaria socialis</name>
    <dbReference type="NCBI Taxonomy" id="392032"/>
    <lineage>
        <taxon>Eukaryota</taxon>
        <taxon>Metazoa</taxon>
        <taxon>Spiralia</taxon>
        <taxon>Gnathifera</taxon>
        <taxon>Rotifera</taxon>
        <taxon>Eurotatoria</taxon>
        <taxon>Bdelloidea</taxon>
        <taxon>Philodinida</taxon>
        <taxon>Philodinidae</taxon>
        <taxon>Rotaria</taxon>
    </lineage>
</organism>
<keyword evidence="3" id="KW-0808">Transferase</keyword>
<dbReference type="EMBL" id="CAJOBP010083240">
    <property type="protein sequence ID" value="CAF4921989.1"/>
    <property type="molecule type" value="Genomic_DNA"/>
</dbReference>
<gene>
    <name evidence="9" type="ORF">UJA718_LOCUS46470</name>
</gene>
<keyword evidence="5" id="KW-0443">Lipid metabolism</keyword>
<evidence type="ECO:0000256" key="7">
    <source>
        <dbReference type="ARBA" id="ARBA00023264"/>
    </source>
</evidence>
<dbReference type="PANTHER" id="PTHR45780:SF2">
    <property type="entry name" value="ETHANOLAMINE-PHOSPHATE CYTIDYLYLTRANSFERASE"/>
    <property type="match status" value="1"/>
</dbReference>
<dbReference type="InterPro" id="IPR044608">
    <property type="entry name" value="Ect1/PCYT2"/>
</dbReference>
<evidence type="ECO:0000256" key="1">
    <source>
        <dbReference type="ARBA" id="ARBA00010101"/>
    </source>
</evidence>
<keyword evidence="10" id="KW-1185">Reference proteome</keyword>
<dbReference type="PANTHER" id="PTHR45780">
    <property type="entry name" value="ETHANOLAMINE-PHOSPHATE CYTIDYLYLTRANSFERASE"/>
    <property type="match status" value="1"/>
</dbReference>
<comment type="pathway">
    <text evidence="8">Phospholipid metabolism.</text>
</comment>